<protein>
    <submittedName>
        <fullName evidence="2">Uncharacterized protein</fullName>
    </submittedName>
</protein>
<gene>
    <name evidence="2" type="ORF">GCM10022403_065830</name>
</gene>
<sequence>MISDTEPDADATVVRYGLRWLLWVLPWVVFFGGLGVGGLLTALLGGGLGALWLLPGVFAAVFMLRSVWGWRGLVTALDANGFWVLRGRQAVLIPWDSLAGVGLYWARAGKRLVHTVELCPRGDIDRDDPLLWEFVRDRAPLRDGLPRLRYRFDVRHFFGVYEKALRRWAPELWFGRIEQPGSYLGYPDHAGHRQRTAARITREP</sequence>
<dbReference type="Proteomes" id="UP001501009">
    <property type="component" value="Unassembled WGS sequence"/>
</dbReference>
<dbReference type="RefSeq" id="WP_275774886.1">
    <property type="nucleotide sequence ID" value="NZ_BAABDE010000025.1"/>
</dbReference>
<feature type="transmembrane region" description="Helical" evidence="1">
    <location>
        <begin position="20"/>
        <end position="44"/>
    </location>
</feature>
<accession>A0ABP7IPH7</accession>
<evidence type="ECO:0000313" key="2">
    <source>
        <dbReference type="EMBL" id="GAA3823205.1"/>
    </source>
</evidence>
<feature type="transmembrane region" description="Helical" evidence="1">
    <location>
        <begin position="51"/>
        <end position="70"/>
    </location>
</feature>
<keyword evidence="1" id="KW-0812">Transmembrane</keyword>
<organism evidence="2 3">
    <name type="scientific">Streptomyces coacervatus</name>
    <dbReference type="NCBI Taxonomy" id="647381"/>
    <lineage>
        <taxon>Bacteria</taxon>
        <taxon>Bacillati</taxon>
        <taxon>Actinomycetota</taxon>
        <taxon>Actinomycetes</taxon>
        <taxon>Kitasatosporales</taxon>
        <taxon>Streptomycetaceae</taxon>
        <taxon>Streptomyces</taxon>
    </lineage>
</organism>
<keyword evidence="1" id="KW-1133">Transmembrane helix</keyword>
<keyword evidence="1" id="KW-0472">Membrane</keyword>
<proteinExistence type="predicted"/>
<dbReference type="EMBL" id="BAABDE010000025">
    <property type="protein sequence ID" value="GAA3823205.1"/>
    <property type="molecule type" value="Genomic_DNA"/>
</dbReference>
<name>A0ABP7IPH7_9ACTN</name>
<comment type="caution">
    <text evidence="2">The sequence shown here is derived from an EMBL/GenBank/DDBJ whole genome shotgun (WGS) entry which is preliminary data.</text>
</comment>
<evidence type="ECO:0000256" key="1">
    <source>
        <dbReference type="SAM" id="Phobius"/>
    </source>
</evidence>
<reference evidence="3" key="1">
    <citation type="journal article" date="2019" name="Int. J. Syst. Evol. Microbiol.">
        <title>The Global Catalogue of Microorganisms (GCM) 10K type strain sequencing project: providing services to taxonomists for standard genome sequencing and annotation.</title>
        <authorList>
            <consortium name="The Broad Institute Genomics Platform"/>
            <consortium name="The Broad Institute Genome Sequencing Center for Infectious Disease"/>
            <person name="Wu L."/>
            <person name="Ma J."/>
        </authorList>
    </citation>
    <scope>NUCLEOTIDE SEQUENCE [LARGE SCALE GENOMIC DNA]</scope>
    <source>
        <strain evidence="3">JCM 17138</strain>
    </source>
</reference>
<evidence type="ECO:0000313" key="3">
    <source>
        <dbReference type="Proteomes" id="UP001501009"/>
    </source>
</evidence>
<keyword evidence="3" id="KW-1185">Reference proteome</keyword>